<feature type="transmembrane region" description="Helical" evidence="1">
    <location>
        <begin position="107"/>
        <end position="124"/>
    </location>
</feature>
<dbReference type="Proteomes" id="UP000199024">
    <property type="component" value="Unassembled WGS sequence"/>
</dbReference>
<evidence type="ECO:0000313" key="3">
    <source>
        <dbReference type="Proteomes" id="UP000199024"/>
    </source>
</evidence>
<dbReference type="EMBL" id="FOZL01000002">
    <property type="protein sequence ID" value="SFS20552.1"/>
    <property type="molecule type" value="Genomic_DNA"/>
</dbReference>
<sequence length="156" mass="15953">MHLALFAILIGVIAGLRTFMAPTAVSWAAKYGLLTLVGTPLAFLGYHWTAYIFTAFALLELVADQLPSTPSRKVPQQFGARLVTGSLAGAAIGAGLGAIWVGLVCGAIGAVMGTLGGAATRGALAKAFGRDTPAALLEDLVAIVGAYLIVTHLYVV</sequence>
<reference evidence="2 3" key="1">
    <citation type="submission" date="2016-10" db="EMBL/GenBank/DDBJ databases">
        <authorList>
            <person name="de Groot N.N."/>
        </authorList>
    </citation>
    <scope>NUCLEOTIDE SEQUENCE [LARGE SCALE GENOMIC DNA]</scope>
    <source>
        <strain evidence="2 3">DSM 21001</strain>
    </source>
</reference>
<feature type="transmembrane region" description="Helical" evidence="1">
    <location>
        <begin position="44"/>
        <end position="62"/>
    </location>
</feature>
<gene>
    <name evidence="2" type="ORF">SAMN05421771_3690</name>
</gene>
<keyword evidence="1" id="KW-0472">Membrane</keyword>
<keyword evidence="1" id="KW-1133">Transmembrane helix</keyword>
<dbReference type="RefSeq" id="WP_089842322.1">
    <property type="nucleotide sequence ID" value="NZ_FOZL01000002.1"/>
</dbReference>
<protein>
    <submittedName>
        <fullName evidence="2">Uncharacterized membrane protein</fullName>
    </submittedName>
</protein>
<feature type="transmembrane region" description="Helical" evidence="1">
    <location>
        <begin position="136"/>
        <end position="155"/>
    </location>
</feature>
<evidence type="ECO:0000256" key="1">
    <source>
        <dbReference type="SAM" id="Phobius"/>
    </source>
</evidence>
<dbReference type="STRING" id="474950.SAMN05421771_3690"/>
<accession>A0A1I6MXX2</accession>
<evidence type="ECO:0000313" key="2">
    <source>
        <dbReference type="EMBL" id="SFS20552.1"/>
    </source>
</evidence>
<keyword evidence="3" id="KW-1185">Reference proteome</keyword>
<name>A0A1I6MXX2_9BACT</name>
<organism evidence="2 3">
    <name type="scientific">Granulicella pectinivorans</name>
    <dbReference type="NCBI Taxonomy" id="474950"/>
    <lineage>
        <taxon>Bacteria</taxon>
        <taxon>Pseudomonadati</taxon>
        <taxon>Acidobacteriota</taxon>
        <taxon>Terriglobia</taxon>
        <taxon>Terriglobales</taxon>
        <taxon>Acidobacteriaceae</taxon>
        <taxon>Granulicella</taxon>
    </lineage>
</organism>
<dbReference type="AlphaFoldDB" id="A0A1I6MXX2"/>
<dbReference type="OrthoDB" id="9812409at2"/>
<proteinExistence type="predicted"/>
<keyword evidence="1" id="KW-0812">Transmembrane</keyword>